<evidence type="ECO:0000313" key="1">
    <source>
        <dbReference type="EMBL" id="XBM95173.1"/>
    </source>
</evidence>
<proteinExistence type="predicted"/>
<dbReference type="EMBL" id="PP750868">
    <property type="protein sequence ID" value="XBM95173.1"/>
    <property type="molecule type" value="Genomic_DNA"/>
</dbReference>
<protein>
    <submittedName>
        <fullName evidence="1">Uncharacterized protein</fullName>
    </submittedName>
</protein>
<name>A0AAU7GZQ9_9CAUD</name>
<reference evidence="1" key="1">
    <citation type="submission" date="2024-05" db="EMBL/GenBank/DDBJ databases">
        <title>Isolation and characterization of the new Streptomyces phages Kamino, Geonosis, Abafar and Scarif infecting a broad range of host species.</title>
        <authorList>
            <person name="Rackow B."/>
            <person name="Rolland C."/>
            <person name="Mohnen I."/>
            <person name="Wittmann J."/>
            <person name="Muesken M."/>
            <person name="Overmann J."/>
            <person name="Frunzke J."/>
        </authorList>
    </citation>
    <scope>NUCLEOTIDE SEQUENCE</scope>
</reference>
<gene>
    <name evidence="1" type="ORF">Scarif_00064</name>
</gene>
<organism evidence="1">
    <name type="scientific">Streptomyces phage Scarif</name>
    <dbReference type="NCBI Taxonomy" id="3158858"/>
    <lineage>
        <taxon>Viruses</taxon>
        <taxon>Duplodnaviria</taxon>
        <taxon>Heunggongvirae</taxon>
        <taxon>Uroviricota</taxon>
        <taxon>Caudoviricetes</taxon>
    </lineage>
</organism>
<sequence length="47" mass="5477">MDEAYLELLHRVRVILDDLFGMPQSEAQELIDELRDAGIGFREITEE</sequence>
<accession>A0AAU7GZQ9</accession>